<accession>A0A1X2GF68</accession>
<keyword evidence="2" id="KW-1185">Reference proteome</keyword>
<name>A0A1X2GF68_9FUNG</name>
<dbReference type="Proteomes" id="UP000242146">
    <property type="component" value="Unassembled WGS sequence"/>
</dbReference>
<evidence type="ECO:0000313" key="1">
    <source>
        <dbReference type="EMBL" id="ORX52378.1"/>
    </source>
</evidence>
<sequence length="124" mass="14074">MKTKLLCEDVFATYNTSANDPIAERDATSPAYKFEDCSGNTQDLIAKITKSTRDVRLVVIDHAGFSTNPNDIQLFLSSNKSVKEIVVDAGHKVEVYSRHDLLHNNQILNKFHCRRECIKRSQHP</sequence>
<evidence type="ECO:0000313" key="2">
    <source>
        <dbReference type="Proteomes" id="UP000242146"/>
    </source>
</evidence>
<dbReference type="AlphaFoldDB" id="A0A1X2GF68"/>
<comment type="caution">
    <text evidence="1">The sequence shown here is derived from an EMBL/GenBank/DDBJ whole genome shotgun (WGS) entry which is preliminary data.</text>
</comment>
<dbReference type="EMBL" id="MCGT01000018">
    <property type="protein sequence ID" value="ORX52378.1"/>
    <property type="molecule type" value="Genomic_DNA"/>
</dbReference>
<organism evidence="1 2">
    <name type="scientific">Hesseltinella vesiculosa</name>
    <dbReference type="NCBI Taxonomy" id="101127"/>
    <lineage>
        <taxon>Eukaryota</taxon>
        <taxon>Fungi</taxon>
        <taxon>Fungi incertae sedis</taxon>
        <taxon>Mucoromycota</taxon>
        <taxon>Mucoromycotina</taxon>
        <taxon>Mucoromycetes</taxon>
        <taxon>Mucorales</taxon>
        <taxon>Cunninghamellaceae</taxon>
        <taxon>Hesseltinella</taxon>
    </lineage>
</organism>
<gene>
    <name evidence="1" type="ORF">DM01DRAFT_1061001</name>
</gene>
<dbReference type="OrthoDB" id="2306559at2759"/>
<reference evidence="1 2" key="1">
    <citation type="submission" date="2016-07" db="EMBL/GenBank/DDBJ databases">
        <title>Pervasive Adenine N6-methylation of Active Genes in Fungi.</title>
        <authorList>
            <consortium name="DOE Joint Genome Institute"/>
            <person name="Mondo S.J."/>
            <person name="Dannebaum R.O."/>
            <person name="Kuo R.C."/>
            <person name="Labutti K."/>
            <person name="Haridas S."/>
            <person name="Kuo A."/>
            <person name="Salamov A."/>
            <person name="Ahrendt S.R."/>
            <person name="Lipzen A."/>
            <person name="Sullivan W."/>
            <person name="Andreopoulos W.B."/>
            <person name="Clum A."/>
            <person name="Lindquist E."/>
            <person name="Daum C."/>
            <person name="Ramamoorthy G.K."/>
            <person name="Gryganskyi A."/>
            <person name="Culley D."/>
            <person name="Magnuson J.K."/>
            <person name="James T.Y."/>
            <person name="O'Malley M.A."/>
            <person name="Stajich J.E."/>
            <person name="Spatafora J.W."/>
            <person name="Visel A."/>
            <person name="Grigoriev I.V."/>
        </authorList>
    </citation>
    <scope>NUCLEOTIDE SEQUENCE [LARGE SCALE GENOMIC DNA]</scope>
    <source>
        <strain evidence="1 2">NRRL 3301</strain>
    </source>
</reference>
<protein>
    <submittedName>
        <fullName evidence="1">Uncharacterized protein</fullName>
    </submittedName>
</protein>
<proteinExistence type="predicted"/>